<dbReference type="GO" id="GO:0005737">
    <property type="term" value="C:cytoplasm"/>
    <property type="evidence" value="ECO:0007669"/>
    <property type="project" value="UniProtKB-SubCell"/>
</dbReference>
<dbReference type="PROSITE" id="PS50294">
    <property type="entry name" value="WD_REPEATS_REGION"/>
    <property type="match status" value="3"/>
</dbReference>
<feature type="region of interest" description="Disordered" evidence="15">
    <location>
        <begin position="407"/>
        <end position="459"/>
    </location>
</feature>
<dbReference type="GO" id="GO:0006351">
    <property type="term" value="P:DNA-templated transcription"/>
    <property type="evidence" value="ECO:0007669"/>
    <property type="project" value="InterPro"/>
</dbReference>
<evidence type="ECO:0000259" key="16">
    <source>
        <dbReference type="PROSITE" id="PS51710"/>
    </source>
</evidence>
<comment type="similarity">
    <text evidence="3">Belongs to the WD repeat HIR1 family.</text>
</comment>
<dbReference type="InterPro" id="IPR004396">
    <property type="entry name" value="ATPase_YchF/OLA1"/>
</dbReference>
<keyword evidence="9" id="KW-0156">Chromatin regulator</keyword>
<keyword evidence="13" id="KW-0963">Cytoplasm</keyword>
<dbReference type="SUPFAM" id="SSF50978">
    <property type="entry name" value="WD40 repeat-like"/>
    <property type="match status" value="2"/>
</dbReference>
<evidence type="ECO:0000256" key="12">
    <source>
        <dbReference type="ARBA" id="ARBA00023242"/>
    </source>
</evidence>
<evidence type="ECO:0000256" key="13">
    <source>
        <dbReference type="HAMAP-Rule" id="MF_03167"/>
    </source>
</evidence>
<dbReference type="Pfam" id="PF24105">
    <property type="entry name" value="Beta-prop_CAF1B_HIR1"/>
    <property type="match status" value="1"/>
</dbReference>
<dbReference type="GO" id="GO:0043023">
    <property type="term" value="F:ribosomal large subunit binding"/>
    <property type="evidence" value="ECO:0007669"/>
    <property type="project" value="UniProtKB-UniRule"/>
</dbReference>
<keyword evidence="13" id="KW-0378">Hydrolase</keyword>
<dbReference type="GO" id="GO:0005524">
    <property type="term" value="F:ATP binding"/>
    <property type="evidence" value="ECO:0007669"/>
    <property type="project" value="UniProtKB-UniRule"/>
</dbReference>
<dbReference type="InterPro" id="IPR001680">
    <property type="entry name" value="WD40_rpt"/>
</dbReference>
<dbReference type="Gene3D" id="3.40.50.300">
    <property type="entry name" value="P-loop containing nucleotide triphosphate hydrolases"/>
    <property type="match status" value="1"/>
</dbReference>
<dbReference type="SUPFAM" id="SSF81271">
    <property type="entry name" value="TGS-like"/>
    <property type="match status" value="1"/>
</dbReference>
<dbReference type="CDD" id="cd01900">
    <property type="entry name" value="YchF"/>
    <property type="match status" value="1"/>
</dbReference>
<keyword evidence="8 13" id="KW-0067">ATP-binding</keyword>
<dbReference type="InterPro" id="IPR036322">
    <property type="entry name" value="WD40_repeat_dom_sf"/>
</dbReference>
<feature type="repeat" description="WD" evidence="14">
    <location>
        <begin position="137"/>
        <end position="178"/>
    </location>
</feature>
<organism evidence="18 19">
    <name type="scientific">Aspergillus awamori</name>
    <name type="common">Black koji mold</name>
    <dbReference type="NCBI Taxonomy" id="105351"/>
    <lineage>
        <taxon>Eukaryota</taxon>
        <taxon>Fungi</taxon>
        <taxon>Dikarya</taxon>
        <taxon>Ascomycota</taxon>
        <taxon>Pezizomycotina</taxon>
        <taxon>Eurotiomycetes</taxon>
        <taxon>Eurotiomycetidae</taxon>
        <taxon>Eurotiales</taxon>
        <taxon>Aspergillaceae</taxon>
        <taxon>Aspergillus</taxon>
    </lineage>
</organism>
<dbReference type="Pfam" id="PF07569">
    <property type="entry name" value="Hira"/>
    <property type="match status" value="1"/>
</dbReference>
<dbReference type="Pfam" id="PF06071">
    <property type="entry name" value="YchF-GTPase_C"/>
    <property type="match status" value="1"/>
</dbReference>
<dbReference type="InterPro" id="IPR012675">
    <property type="entry name" value="Beta-grasp_dom_sf"/>
</dbReference>
<dbReference type="InterPro" id="IPR027417">
    <property type="entry name" value="P-loop_NTPase"/>
</dbReference>
<dbReference type="InterPro" id="IPR006073">
    <property type="entry name" value="GTP-bd"/>
</dbReference>
<dbReference type="InterPro" id="IPR041706">
    <property type="entry name" value="YchF_N"/>
</dbReference>
<dbReference type="SMART" id="SM00320">
    <property type="entry name" value="WD40"/>
    <property type="match status" value="5"/>
</dbReference>
<dbReference type="InterPro" id="IPR023192">
    <property type="entry name" value="TGS-like_dom_sf"/>
</dbReference>
<evidence type="ECO:0000259" key="17">
    <source>
        <dbReference type="PROSITE" id="PS51880"/>
    </source>
</evidence>
<feature type="binding site" evidence="13">
    <location>
        <begin position="1134"/>
        <end position="1139"/>
    </location>
    <ligand>
        <name>ATP</name>
        <dbReference type="ChEBI" id="CHEBI:30616"/>
    </ligand>
</feature>
<dbReference type="InterPro" id="IPR031120">
    <property type="entry name" value="HIR1-like"/>
</dbReference>
<evidence type="ECO:0000256" key="9">
    <source>
        <dbReference type="ARBA" id="ARBA00022853"/>
    </source>
</evidence>
<evidence type="ECO:0000256" key="4">
    <source>
        <dbReference type="ARBA" id="ARBA00022491"/>
    </source>
</evidence>
<dbReference type="InterPro" id="IPR055410">
    <property type="entry name" value="Beta-prop_CAF1B_HIR1"/>
</dbReference>
<evidence type="ECO:0000256" key="2">
    <source>
        <dbReference type="ARBA" id="ARBA00004123"/>
    </source>
</evidence>
<protein>
    <recommendedName>
        <fullName evidence="13">Obg-like ATPase 1</fullName>
    </recommendedName>
</protein>
<feature type="binding site" evidence="13">
    <location>
        <position position="1336"/>
    </location>
    <ligand>
        <name>ATP</name>
        <dbReference type="ChEBI" id="CHEBI:30616"/>
    </ligand>
</feature>
<dbReference type="CDD" id="cd04867">
    <property type="entry name" value="TGS_YchF_OLA1"/>
    <property type="match status" value="1"/>
</dbReference>
<dbReference type="GO" id="GO:0006338">
    <property type="term" value="P:chromatin remodeling"/>
    <property type="evidence" value="ECO:0007669"/>
    <property type="project" value="InterPro"/>
</dbReference>
<evidence type="ECO:0000256" key="7">
    <source>
        <dbReference type="ARBA" id="ARBA00022741"/>
    </source>
</evidence>
<dbReference type="Proteomes" id="UP000286921">
    <property type="component" value="Unassembled WGS sequence"/>
</dbReference>
<dbReference type="EMBL" id="BDHI01000014">
    <property type="protein sequence ID" value="GCB22432.1"/>
    <property type="molecule type" value="Genomic_DNA"/>
</dbReference>
<dbReference type="InterPro" id="IPR031167">
    <property type="entry name" value="G_OBG"/>
</dbReference>
<keyword evidence="7 13" id="KW-0547">Nucleotide-binding</keyword>
<feature type="domain" description="OBG-type G" evidence="16">
    <location>
        <begin position="1125"/>
        <end position="1388"/>
    </location>
</feature>
<dbReference type="Gene3D" id="2.130.10.10">
    <property type="entry name" value="YVTN repeat-like/Quinoprotein amine dehydrogenase"/>
    <property type="match status" value="2"/>
</dbReference>
<dbReference type="FunFam" id="1.10.150.300:FF:000001">
    <property type="entry name" value="Ribosome-binding ATPase YchF"/>
    <property type="match status" value="1"/>
</dbReference>
<feature type="domain" description="TGS" evidence="17">
    <location>
        <begin position="1410"/>
        <end position="1493"/>
    </location>
</feature>
<keyword evidence="5 14" id="KW-0853">WD repeat</keyword>
<dbReference type="GO" id="GO:0005634">
    <property type="term" value="C:nucleus"/>
    <property type="evidence" value="ECO:0007669"/>
    <property type="project" value="UniProtKB-SubCell"/>
</dbReference>
<dbReference type="PROSITE" id="PS51880">
    <property type="entry name" value="TGS"/>
    <property type="match status" value="1"/>
</dbReference>
<dbReference type="InterPro" id="IPR019015">
    <property type="entry name" value="HIRA_B_motif"/>
</dbReference>
<evidence type="ECO:0000313" key="19">
    <source>
        <dbReference type="Proteomes" id="UP000286921"/>
    </source>
</evidence>
<dbReference type="InterPro" id="IPR012676">
    <property type="entry name" value="TGS-like"/>
</dbReference>
<dbReference type="InterPro" id="IPR013029">
    <property type="entry name" value="YchF_C"/>
</dbReference>
<dbReference type="Gene3D" id="3.10.20.30">
    <property type="match status" value="1"/>
</dbReference>
<dbReference type="PROSITE" id="PS51710">
    <property type="entry name" value="G_OBG"/>
    <property type="match status" value="1"/>
</dbReference>
<keyword evidence="12" id="KW-0539">Nucleus</keyword>
<dbReference type="PROSITE" id="PS50082">
    <property type="entry name" value="WD_REPEATS_2"/>
    <property type="match status" value="3"/>
</dbReference>
<accession>A0A401KT16</accession>
<dbReference type="GO" id="GO:0000417">
    <property type="term" value="C:HIR complex"/>
    <property type="evidence" value="ECO:0007669"/>
    <property type="project" value="TreeGrafter"/>
</dbReference>
<keyword evidence="10" id="KW-0805">Transcription regulation</keyword>
<feature type="compositionally biased region" description="Polar residues" evidence="15">
    <location>
        <begin position="435"/>
        <end position="445"/>
    </location>
</feature>
<evidence type="ECO:0000256" key="3">
    <source>
        <dbReference type="ARBA" id="ARBA00007306"/>
    </source>
</evidence>
<evidence type="ECO:0000313" key="18">
    <source>
        <dbReference type="EMBL" id="GCB22432.1"/>
    </source>
</evidence>
<dbReference type="Gene3D" id="1.10.150.300">
    <property type="entry name" value="TGS-like domain"/>
    <property type="match status" value="1"/>
</dbReference>
<dbReference type="PANTHER" id="PTHR13831">
    <property type="entry name" value="MEMBER OF THE HIR1 FAMILY OF WD-REPEAT PROTEINS"/>
    <property type="match status" value="1"/>
</dbReference>
<dbReference type="SUPFAM" id="SSF52540">
    <property type="entry name" value="P-loop containing nucleoside triphosphate hydrolases"/>
    <property type="match status" value="1"/>
</dbReference>
<feature type="repeat" description="WD" evidence="14">
    <location>
        <begin position="34"/>
        <end position="75"/>
    </location>
</feature>
<dbReference type="InterPro" id="IPR015943">
    <property type="entry name" value="WD40/YVTN_repeat-like_dom_sf"/>
</dbReference>
<keyword evidence="19" id="KW-1185">Reference proteome</keyword>
<evidence type="ECO:0000256" key="5">
    <source>
        <dbReference type="ARBA" id="ARBA00022574"/>
    </source>
</evidence>
<evidence type="ECO:0000256" key="11">
    <source>
        <dbReference type="ARBA" id="ARBA00023163"/>
    </source>
</evidence>
<dbReference type="NCBIfam" id="TIGR00092">
    <property type="entry name" value="redox-regulated ATPase YchF"/>
    <property type="match status" value="1"/>
</dbReference>
<dbReference type="GO" id="GO:0005525">
    <property type="term" value="F:GTP binding"/>
    <property type="evidence" value="ECO:0007669"/>
    <property type="project" value="InterPro"/>
</dbReference>
<reference evidence="18 19" key="1">
    <citation type="submission" date="2016-09" db="EMBL/GenBank/DDBJ databases">
        <title>Aspergillus awamori IFM 58123T.</title>
        <authorList>
            <person name="Kusuya Y."/>
            <person name="Shimizu M."/>
            <person name="Takahashi H."/>
            <person name="Yaguchi T."/>
        </authorList>
    </citation>
    <scope>NUCLEOTIDE SEQUENCE [LARGE SCALE GENOMIC DNA]</scope>
    <source>
        <strain evidence="18 19">IFM 58123</strain>
    </source>
</reference>
<dbReference type="FunFam" id="2.130.10.10:FF:000290">
    <property type="entry name" value="Protein HIR"/>
    <property type="match status" value="1"/>
</dbReference>
<comment type="similarity">
    <text evidence="13">Belongs to the TRAFAC class OBG-HflX-like GTPase superfamily. OBG GTPase family. YchF/OLA1 subfamily.</text>
</comment>
<evidence type="ECO:0000256" key="8">
    <source>
        <dbReference type="ARBA" id="ARBA00022840"/>
    </source>
</evidence>
<dbReference type="GO" id="GO:0000785">
    <property type="term" value="C:chromatin"/>
    <property type="evidence" value="ECO:0007669"/>
    <property type="project" value="TreeGrafter"/>
</dbReference>
<comment type="caution">
    <text evidence="18">The sequence shown here is derived from an EMBL/GenBank/DDBJ whole genome shotgun (WGS) entry which is preliminary data.</text>
</comment>
<evidence type="ECO:0000256" key="10">
    <source>
        <dbReference type="ARBA" id="ARBA00023015"/>
    </source>
</evidence>
<dbReference type="FunFam" id="3.10.20.30:FF:000001">
    <property type="entry name" value="Ribosome-binding ATPase YchF"/>
    <property type="match status" value="1"/>
</dbReference>
<keyword evidence="11" id="KW-0804">Transcription</keyword>
<dbReference type="GO" id="GO:0006355">
    <property type="term" value="P:regulation of DNA-templated transcription"/>
    <property type="evidence" value="ECO:0007669"/>
    <property type="project" value="InterPro"/>
</dbReference>
<dbReference type="InterPro" id="IPR011494">
    <property type="entry name" value="HIRA-like_C"/>
</dbReference>
<dbReference type="PANTHER" id="PTHR13831:SF0">
    <property type="entry name" value="PROTEIN HIRA"/>
    <property type="match status" value="1"/>
</dbReference>
<dbReference type="STRING" id="105351.A0A401KT16"/>
<dbReference type="PRINTS" id="PR00326">
    <property type="entry name" value="GTP1OBG"/>
</dbReference>
<keyword evidence="4" id="KW-0678">Repressor</keyword>
<dbReference type="HAMAP" id="MF_00944">
    <property type="entry name" value="YchF_OLA1_ATPase"/>
    <property type="match status" value="1"/>
</dbReference>
<dbReference type="Pfam" id="PF01926">
    <property type="entry name" value="MMR_HSR1"/>
    <property type="match status" value="1"/>
</dbReference>
<keyword evidence="6" id="KW-0677">Repeat</keyword>
<evidence type="ECO:0000256" key="1">
    <source>
        <dbReference type="ARBA" id="ARBA00002677"/>
    </source>
</evidence>
<dbReference type="GO" id="GO:0031491">
    <property type="term" value="F:nucleosome binding"/>
    <property type="evidence" value="ECO:0007669"/>
    <property type="project" value="TreeGrafter"/>
</dbReference>
<evidence type="ECO:0000256" key="6">
    <source>
        <dbReference type="ARBA" id="ARBA00022737"/>
    </source>
</evidence>
<sequence length="1498" mass="162775">MYNTDGYVRIWSTEAICNTDDPENASKPKQLASMSNHSGTIHTVRFSPNGKYLASGADDKIVCIYTLDANPPSHASTFGSNEAPPVENWRTIRRLIGHDNDVQDLGWSYDSSILVSVGLDSKVVVWSGTTFEKLKTLSIHQSHVKGITFDPANKYFATASDDRTVRIFRFTSPAPNSSAHDQMNNFILEQTISAPFSNSPLTAYFRRCSWSPDGMHIAAANAVNGPVSSVAIINRGSWDGDINLIGHEAPVEVCAFSPRLYSPQPITKPTVDSQGHAVHNSVTVIACAGGDKSLSIWITSNPRPIVVAQELAAKSISDLAWSPDGKCLYATALDGTILAVRFEDGDLGYAMEMEENERSLTKFGTNRKGAGITETTDGLLLEEKSKAGEIKGVEGRMGALMGDDHAAADSKVNGKPGSAASNGVTPAPAPSPTPDTQKSQPNGTAGTPAAQEPEKPDPYQAKLERLKQRPTYTKDGKKRIAPLLVSGAGAAESSLPQARLMASVSSQVKADTPQSIVDLSKPFDGLPKGGLAALLFGNKRKLAQLEGDDDGHVEKRVALASQNGATPILASTPDGLLPAQPQPAPTGQQQTPEFIRPAVMNPCMAISQLRLAVPKVRSQIVRAIDPTGKPTEPNASGETNKSRVDVVFEARNPSPASLTGRAVDREPVRLTLFRGEQPLWQDFLPRTVLLVTGNLSMWAAACEDGSVYIWTPAGRRLVSALVLEAQPVILECNGPWILCISAVGMCYVWNVKHLSSPHPPISLQPVLDAAVHTLGAHPSAAPAITNARINSEGRVVVALSNGEGYSYSPSMYTWQRISESWWAVGSQYWNTTEAPVGNLQSTDSQDKDAKAAVSAGIVPFLERNTTNETLLRGRAYFLQRLIKVLLSREGYESFESSVSIAHLENRLAAALSLGAKEEFRLYLSMYAKRIGAEGLKMKVEELLKGLIGGLFEEEDADAIRRLQDNEQDDRNWRESSETLCGWPREVLLKEVILALGKHRDLQRVTVPYAKLLGVVDNDHLLPTAKVGAAILSFLPGTRFLFLSSSLRFHRSAAGPASSFAAATTTFFPSSLAAAAAAPPSPSPPLFFLSRRCYSSKKKKASKAKMPPKKAVVQEKVLLGRPGNNLKSGIVGLANVGKSTLFQAITKSSLGNPANFPYATIDPEEARVIVPDDRFDWLCEHYKPKSQVPANLTVYDIAGLTRGASTGAGLGNAFLSHIRAVDAIFQVVRCFDDAEIIHVEGDVDPIRDLTIISEELRIKDIEFVEKALENLQKQTKRGGQTLEMKKLREEEATVAKVLEWLKDGKDVRKNEWAPKEVETINPLMLLTAKPVVYLVNLSEKDYIRQKNKYLPKVFEWIKTNSPGDSLIPISVSFEERLTRFESDEAALEECKSLNTKSALPKVITTMRQVLNLASFFTTGTDEVRQWTIRKGIKAPAAAGVIHTDFEKTFIQAVVYNYATLREYGDEAAVKAAGKVMTKGKDYVVEDGDILLIKAGAARG</sequence>
<name>A0A401KT16_ASPAW</name>
<dbReference type="InterPro" id="IPR004095">
    <property type="entry name" value="TGS"/>
</dbReference>
<evidence type="ECO:0000256" key="14">
    <source>
        <dbReference type="PROSITE-ProRule" id="PRU00221"/>
    </source>
</evidence>
<proteinExistence type="inferred from homology"/>
<evidence type="ECO:0000256" key="15">
    <source>
        <dbReference type="SAM" id="MobiDB-lite"/>
    </source>
</evidence>
<dbReference type="GO" id="GO:0016887">
    <property type="term" value="F:ATP hydrolysis activity"/>
    <property type="evidence" value="ECO:0007669"/>
    <property type="project" value="UniProtKB-UniRule"/>
</dbReference>
<comment type="subcellular location">
    <subcellularLocation>
        <location evidence="13">Cytoplasm</location>
    </subcellularLocation>
    <subcellularLocation>
        <location evidence="2">Nucleus</location>
    </subcellularLocation>
</comment>
<comment type="subunit">
    <text evidence="13">Monomer.</text>
</comment>
<dbReference type="CDD" id="cd00200">
    <property type="entry name" value="WD40"/>
    <property type="match status" value="1"/>
</dbReference>
<dbReference type="Pfam" id="PF09453">
    <property type="entry name" value="HIRA_B"/>
    <property type="match status" value="1"/>
</dbReference>
<feature type="repeat" description="WD" evidence="14">
    <location>
        <begin position="95"/>
        <end position="136"/>
    </location>
</feature>
<gene>
    <name evidence="18" type="ORF">AAWM_05317</name>
</gene>
<comment type="function">
    <text evidence="13">Hydrolyzes ATP, and can also hydrolyze GTP with lower efficiency. Has lower affinity for GTP.</text>
</comment>
<comment type="function">
    <text evidence="1">Required for replication-independent chromatin assembly and for the periodic repression of histone gene transcription during the cell cycle.</text>
</comment>